<feature type="transmembrane region" description="Helical" evidence="6">
    <location>
        <begin position="90"/>
        <end position="114"/>
    </location>
</feature>
<feature type="transmembrane region" description="Helical" evidence="6">
    <location>
        <begin position="56"/>
        <end position="78"/>
    </location>
</feature>
<evidence type="ECO:0000256" key="4">
    <source>
        <dbReference type="ARBA" id="ARBA00022989"/>
    </source>
</evidence>
<feature type="transmembrane region" description="Helical" evidence="6">
    <location>
        <begin position="408"/>
        <end position="433"/>
    </location>
</feature>
<evidence type="ECO:0000256" key="1">
    <source>
        <dbReference type="ARBA" id="ARBA00004141"/>
    </source>
</evidence>
<keyword evidence="3 6" id="KW-0812">Transmembrane</keyword>
<comment type="caution">
    <text evidence="7">The sequence shown here is derived from an EMBL/GenBank/DDBJ whole genome shotgun (WGS) entry which is preliminary data.</text>
</comment>
<dbReference type="GO" id="GO:0016020">
    <property type="term" value="C:membrane"/>
    <property type="evidence" value="ECO:0007669"/>
    <property type="project" value="UniProtKB-SubCell"/>
</dbReference>
<keyword evidence="2" id="KW-0813">Transport</keyword>
<evidence type="ECO:0000256" key="2">
    <source>
        <dbReference type="ARBA" id="ARBA00022448"/>
    </source>
</evidence>
<feature type="transmembrane region" description="Helical" evidence="6">
    <location>
        <begin position="369"/>
        <end position="396"/>
    </location>
</feature>
<dbReference type="PANTHER" id="PTHR23504:SF15">
    <property type="entry name" value="MAJOR FACILITATOR SUPERFAMILY (MFS) PROFILE DOMAIN-CONTAINING PROTEIN"/>
    <property type="match status" value="1"/>
</dbReference>
<evidence type="ECO:0000313" key="8">
    <source>
        <dbReference type="Proteomes" id="UP000724874"/>
    </source>
</evidence>
<dbReference type="SUPFAM" id="SSF103473">
    <property type="entry name" value="MFS general substrate transporter"/>
    <property type="match status" value="1"/>
</dbReference>
<accession>A0A9P5NUU9</accession>
<feature type="transmembrane region" description="Helical" evidence="6">
    <location>
        <begin position="328"/>
        <end position="349"/>
    </location>
</feature>
<evidence type="ECO:0000256" key="5">
    <source>
        <dbReference type="ARBA" id="ARBA00023136"/>
    </source>
</evidence>
<proteinExistence type="predicted"/>
<evidence type="ECO:0000256" key="6">
    <source>
        <dbReference type="SAM" id="Phobius"/>
    </source>
</evidence>
<organism evidence="7 8">
    <name type="scientific">Gymnopilus junonius</name>
    <name type="common">Spectacular rustgill mushroom</name>
    <name type="synonym">Gymnopilus spectabilis subsp. junonius</name>
    <dbReference type="NCBI Taxonomy" id="109634"/>
    <lineage>
        <taxon>Eukaryota</taxon>
        <taxon>Fungi</taxon>
        <taxon>Dikarya</taxon>
        <taxon>Basidiomycota</taxon>
        <taxon>Agaricomycotina</taxon>
        <taxon>Agaricomycetes</taxon>
        <taxon>Agaricomycetidae</taxon>
        <taxon>Agaricales</taxon>
        <taxon>Agaricineae</taxon>
        <taxon>Hymenogastraceae</taxon>
        <taxon>Gymnopilus</taxon>
    </lineage>
</organism>
<dbReference type="Proteomes" id="UP000724874">
    <property type="component" value="Unassembled WGS sequence"/>
</dbReference>
<name>A0A9P5NUU9_GYMJU</name>
<feature type="transmembrane region" description="Helical" evidence="6">
    <location>
        <begin position="259"/>
        <end position="285"/>
    </location>
</feature>
<feature type="transmembrane region" description="Helical" evidence="6">
    <location>
        <begin position="439"/>
        <end position="461"/>
    </location>
</feature>
<feature type="transmembrane region" description="Helical" evidence="6">
    <location>
        <begin position="297"/>
        <end position="316"/>
    </location>
</feature>
<dbReference type="GO" id="GO:0022857">
    <property type="term" value="F:transmembrane transporter activity"/>
    <property type="evidence" value="ECO:0007669"/>
    <property type="project" value="InterPro"/>
</dbReference>
<evidence type="ECO:0000256" key="3">
    <source>
        <dbReference type="ARBA" id="ARBA00022692"/>
    </source>
</evidence>
<keyword evidence="4 6" id="KW-1133">Transmembrane helix</keyword>
<dbReference type="AlphaFoldDB" id="A0A9P5NUU9"/>
<keyword evidence="8" id="KW-1185">Reference proteome</keyword>
<protein>
    <submittedName>
        <fullName evidence="7">Major facilitator superfamily domain-containing protein</fullName>
    </submittedName>
</protein>
<reference evidence="7" key="1">
    <citation type="submission" date="2020-11" db="EMBL/GenBank/DDBJ databases">
        <authorList>
            <consortium name="DOE Joint Genome Institute"/>
            <person name="Ahrendt S."/>
            <person name="Riley R."/>
            <person name="Andreopoulos W."/>
            <person name="LaButti K."/>
            <person name="Pangilinan J."/>
            <person name="Ruiz-duenas F.J."/>
            <person name="Barrasa J.M."/>
            <person name="Sanchez-Garcia M."/>
            <person name="Camarero S."/>
            <person name="Miyauchi S."/>
            <person name="Serrano A."/>
            <person name="Linde D."/>
            <person name="Babiker R."/>
            <person name="Drula E."/>
            <person name="Ayuso-Fernandez I."/>
            <person name="Pacheco R."/>
            <person name="Padilla G."/>
            <person name="Ferreira P."/>
            <person name="Barriuso J."/>
            <person name="Kellner H."/>
            <person name="Castanera R."/>
            <person name="Alfaro M."/>
            <person name="Ramirez L."/>
            <person name="Pisabarro A.G."/>
            <person name="Kuo A."/>
            <person name="Tritt A."/>
            <person name="Lipzen A."/>
            <person name="He G."/>
            <person name="Yan M."/>
            <person name="Ng V."/>
            <person name="Cullen D."/>
            <person name="Martin F."/>
            <person name="Rosso M.-N."/>
            <person name="Henrissat B."/>
            <person name="Hibbett D."/>
            <person name="Martinez A.T."/>
            <person name="Grigoriev I.V."/>
        </authorList>
    </citation>
    <scope>NUCLEOTIDE SEQUENCE</scope>
    <source>
        <strain evidence="7">AH 44721</strain>
    </source>
</reference>
<feature type="transmembrane region" description="Helical" evidence="6">
    <location>
        <begin position="192"/>
        <end position="214"/>
    </location>
</feature>
<dbReference type="InterPro" id="IPR011701">
    <property type="entry name" value="MFS"/>
</dbReference>
<dbReference type="Gene3D" id="1.20.1250.20">
    <property type="entry name" value="MFS general substrate transporter like domains"/>
    <property type="match status" value="1"/>
</dbReference>
<dbReference type="EMBL" id="JADNYJ010000020">
    <property type="protein sequence ID" value="KAF8905972.1"/>
    <property type="molecule type" value="Genomic_DNA"/>
</dbReference>
<comment type="subcellular location">
    <subcellularLocation>
        <location evidence="1">Membrane</location>
        <topology evidence="1">Multi-pass membrane protein</topology>
    </subcellularLocation>
</comment>
<evidence type="ECO:0000313" key="7">
    <source>
        <dbReference type="EMBL" id="KAF8905972.1"/>
    </source>
</evidence>
<feature type="transmembrane region" description="Helical" evidence="6">
    <location>
        <begin position="150"/>
        <end position="172"/>
    </location>
</feature>
<dbReference type="OrthoDB" id="419616at2759"/>
<sequence length="503" mass="54539">MDEHTPLLAPINSLPKWQLAVLCAVRLVDPLTFTQIFPYINQFLSRLNLAANKSQIGFYSGLVESTFAFFQLCSIYHWARFSDNVGRRPVILVGTFGLAISTILLGFASSLPAILVSRSLAGIFSGNVAVLHSVLCELTNAANQSIAYPIYGLFWPLGNIIGHGSSFCGALAEPALHHPLLFDHLLFRDYPYFLPCLATGSLAIIIGLIAARSFEETLPGKRRGDVTPTVGGPNTMDAPGDIPPISVFYLLRNPVIRSLCISGTALCFTATAFDAVFVLYCYTPIQLGGLDFSASQIGYALAIAGIASVLLQIIFLPTLLTHIRHARLYNLCMMFWPLTYLTLPVLNLIARGGMVMGGQHGELQPSTSYAIWLGITQVMVMSRIGCLAYSVSLILVKQNSSATALGKTNAIVLWGMCLARALAPAFVSSFFALSVDKRVFGGFLWLVVMIAISLAGCAVSLNVSHSEGYVEDGTYAANERLVENERYGGNVPTERHAENGHYR</sequence>
<dbReference type="PANTHER" id="PTHR23504">
    <property type="entry name" value="MAJOR FACILITATOR SUPERFAMILY DOMAIN-CONTAINING PROTEIN 10"/>
    <property type="match status" value="1"/>
</dbReference>
<gene>
    <name evidence="7" type="ORF">CPB84DRAFT_1676086</name>
</gene>
<feature type="transmembrane region" description="Helical" evidence="6">
    <location>
        <begin position="120"/>
        <end position="138"/>
    </location>
</feature>
<dbReference type="Pfam" id="PF07690">
    <property type="entry name" value="MFS_1"/>
    <property type="match status" value="1"/>
</dbReference>
<keyword evidence="5 6" id="KW-0472">Membrane</keyword>
<dbReference type="InterPro" id="IPR036259">
    <property type="entry name" value="MFS_trans_sf"/>
</dbReference>